<feature type="transmembrane region" description="Helical" evidence="1">
    <location>
        <begin position="154"/>
        <end position="173"/>
    </location>
</feature>
<keyword evidence="1" id="KW-1133">Transmembrane helix</keyword>
<name>I0L7V6_9ACTN</name>
<dbReference type="InterPro" id="IPR010640">
    <property type="entry name" value="Low_temperature_requirement_A"/>
</dbReference>
<gene>
    <name evidence="2" type="primary">LtrA</name>
    <name evidence="2" type="ORF">MILUP08_44783</name>
</gene>
<keyword evidence="3" id="KW-1185">Reference proteome</keyword>
<dbReference type="AlphaFoldDB" id="I0L7V6"/>
<feature type="transmembrane region" description="Helical" evidence="1">
    <location>
        <begin position="277"/>
        <end position="295"/>
    </location>
</feature>
<reference evidence="3" key="1">
    <citation type="journal article" date="2012" name="J. Bacteriol.">
        <title>Genome Sequence of Micromonospora lupini Lupac 08, Isolated from Root Nodules of Lupinus angustifolius.</title>
        <authorList>
            <person name="Alonso-Vega P."/>
            <person name="Normand P."/>
            <person name="Bacigalupe R."/>
            <person name="Pujic P."/>
            <person name="Lajus A."/>
            <person name="Vallenet D."/>
            <person name="Carro L."/>
            <person name="Coll P."/>
            <person name="Trujillo M.E."/>
        </authorList>
    </citation>
    <scope>NUCLEOTIDE SEQUENCE [LARGE SCALE GENOMIC DNA]</scope>
    <source>
        <strain evidence="3">Lupac 08</strain>
    </source>
</reference>
<dbReference type="PANTHER" id="PTHR36840">
    <property type="entry name" value="BLL5714 PROTEIN"/>
    <property type="match status" value="1"/>
</dbReference>
<feature type="transmembrane region" description="Helical" evidence="1">
    <location>
        <begin position="185"/>
        <end position="201"/>
    </location>
</feature>
<dbReference type="EMBL" id="CAIE01000037">
    <property type="protein sequence ID" value="CCH19903.1"/>
    <property type="molecule type" value="Genomic_DNA"/>
</dbReference>
<sequence>MGRIAGFRPCAPAGVLRLRGEPEHRRRPLTMGFRESGRLEPVASAAAPGRATFLELFFDLVYVFALTRISTRAFEDLTESPARDQGWAAVTGSGKTLLLLLALWAVWQGTAWTTSRYDPFRLSLQAVVLIALVCSMVMGVAIPRAFSQTGLMFAVAYVVAQVSRPLILAVALGPHPYRRLKVRMAVVYAATGVLWIVGALLPTNAQVILWAAALLVEYLDARWGWPVPGLGRSTVSKWEIAGEHLAERYQQFFLVALGETILVAGFAYTRGTDEPGQVWAITLAVATSIMLWRIYVQRAGQILGEAVMEARHPANIGRSAADTHLVMVVGLAATAVGYELIIEHPLGHPPGSWLVMVLGGPALFLAGRARFEYEVFGRVSPSRWIAVLVLAAAAVPLLFLPGLFASAAGVLVLGGVAVADARRAQGAPPEAAATPF</sequence>
<organism evidence="2 3">
    <name type="scientific">Micromonospora lupini str. Lupac 08</name>
    <dbReference type="NCBI Taxonomy" id="1150864"/>
    <lineage>
        <taxon>Bacteria</taxon>
        <taxon>Bacillati</taxon>
        <taxon>Actinomycetota</taxon>
        <taxon>Actinomycetes</taxon>
        <taxon>Micromonosporales</taxon>
        <taxon>Micromonosporaceae</taxon>
        <taxon>Micromonospora</taxon>
    </lineage>
</organism>
<dbReference type="Pfam" id="PF06772">
    <property type="entry name" value="LtrA"/>
    <property type="match status" value="1"/>
</dbReference>
<feature type="transmembrane region" description="Helical" evidence="1">
    <location>
        <begin position="119"/>
        <end position="142"/>
    </location>
</feature>
<comment type="caution">
    <text evidence="2">The sequence shown here is derived from an EMBL/GenBank/DDBJ whole genome shotgun (WGS) entry which is preliminary data.</text>
</comment>
<evidence type="ECO:0000256" key="1">
    <source>
        <dbReference type="SAM" id="Phobius"/>
    </source>
</evidence>
<keyword evidence="1" id="KW-0812">Transmembrane</keyword>
<feature type="transmembrane region" description="Helical" evidence="1">
    <location>
        <begin position="316"/>
        <end position="341"/>
    </location>
</feature>
<evidence type="ECO:0000313" key="3">
    <source>
        <dbReference type="Proteomes" id="UP000003448"/>
    </source>
</evidence>
<feature type="transmembrane region" description="Helical" evidence="1">
    <location>
        <begin position="383"/>
        <end position="404"/>
    </location>
</feature>
<feature type="transmembrane region" description="Helical" evidence="1">
    <location>
        <begin position="353"/>
        <end position="371"/>
    </location>
</feature>
<dbReference type="eggNOG" id="COG4292">
    <property type="taxonomic scope" value="Bacteria"/>
</dbReference>
<accession>I0L7V6</accession>
<keyword evidence="1" id="KW-0472">Membrane</keyword>
<dbReference type="Proteomes" id="UP000003448">
    <property type="component" value="Unassembled WGS sequence"/>
</dbReference>
<dbReference type="PANTHER" id="PTHR36840:SF1">
    <property type="entry name" value="BLL5714 PROTEIN"/>
    <property type="match status" value="1"/>
</dbReference>
<protein>
    <submittedName>
        <fullName evidence="2">Low temperature requirement A</fullName>
    </submittedName>
</protein>
<feature type="transmembrane region" description="Helical" evidence="1">
    <location>
        <begin position="56"/>
        <end position="74"/>
    </location>
</feature>
<dbReference type="STRING" id="1150864.MILUP08_44783"/>
<feature type="transmembrane region" description="Helical" evidence="1">
    <location>
        <begin position="86"/>
        <end position="107"/>
    </location>
</feature>
<evidence type="ECO:0000313" key="2">
    <source>
        <dbReference type="EMBL" id="CCH19903.1"/>
    </source>
</evidence>
<proteinExistence type="predicted"/>